<dbReference type="InterPro" id="IPR015073">
    <property type="entry name" value="DUF1883"/>
</dbReference>
<protein>
    <submittedName>
        <fullName evidence="2">DUF1883 domain-containing protein</fullName>
    </submittedName>
</protein>
<evidence type="ECO:0000313" key="2">
    <source>
        <dbReference type="EMBL" id="MDE1478626.1"/>
    </source>
</evidence>
<dbReference type="Pfam" id="PF08980">
    <property type="entry name" value="DUF1883"/>
    <property type="match status" value="1"/>
</dbReference>
<comment type="caution">
    <text evidence="2">The sequence shown here is derived from an EMBL/GenBank/DDBJ whole genome shotgun (WGS) entry which is preliminary data.</text>
</comment>
<reference evidence="2" key="2">
    <citation type="journal article" date="2022" name="J. Evol. Biol.">
        <title>Pre- and post-association barriers to host switching in sympatric mutualists.</title>
        <authorList>
            <person name="Dinges Z.M."/>
            <person name="Phillips R.K."/>
            <person name="Lively C.M."/>
            <person name="Bashey F."/>
        </authorList>
    </citation>
    <scope>NUCLEOTIDE SEQUENCE</scope>
    <source>
        <strain evidence="2">MC_266_E_2016</strain>
    </source>
</reference>
<dbReference type="Gene3D" id="4.10.1210.10">
    <property type="entry name" value="Atu1913-like"/>
    <property type="match status" value="1"/>
</dbReference>
<evidence type="ECO:0000259" key="1">
    <source>
        <dbReference type="Pfam" id="PF08980"/>
    </source>
</evidence>
<sequence>MTCSHQTNVLVMDDENYAAFKNDEPYDWIGGFSSVFPVRITVSTPGYWNIVFSLPDTLSSSEFDYVINKR</sequence>
<accession>A0AAJ1J871</accession>
<feature type="domain" description="DUF1883" evidence="1">
    <location>
        <begin position="2"/>
        <end position="54"/>
    </location>
</feature>
<proteinExistence type="predicted"/>
<dbReference type="SUPFAM" id="SSF141099">
    <property type="entry name" value="Atu1913-like"/>
    <property type="match status" value="1"/>
</dbReference>
<reference evidence="2" key="1">
    <citation type="submission" date="2021-08" db="EMBL/GenBank/DDBJ databases">
        <authorList>
            <person name="Papudeshi B."/>
            <person name="Bashey-Visser F."/>
        </authorList>
    </citation>
    <scope>NUCLEOTIDE SEQUENCE</scope>
    <source>
        <strain evidence="2">MC_266_E_2016</strain>
    </source>
</reference>
<dbReference type="Proteomes" id="UP001222434">
    <property type="component" value="Unassembled WGS sequence"/>
</dbReference>
<name>A0AAJ1J871_XENBV</name>
<evidence type="ECO:0000313" key="3">
    <source>
        <dbReference type="Proteomes" id="UP001222434"/>
    </source>
</evidence>
<gene>
    <name evidence="2" type="ORF">KKJ01_10395</name>
</gene>
<dbReference type="EMBL" id="JAILSO010000032">
    <property type="protein sequence ID" value="MDE1478626.1"/>
    <property type="molecule type" value="Genomic_DNA"/>
</dbReference>
<dbReference type="InterPro" id="IPR036488">
    <property type="entry name" value="DUF1883-like_sf"/>
</dbReference>
<dbReference type="AlphaFoldDB" id="A0AAJ1J871"/>
<organism evidence="2 3">
    <name type="scientific">Xenorhabdus bovienii</name>
    <name type="common">Xenorhabdus nematophila subsp. bovienii</name>
    <dbReference type="NCBI Taxonomy" id="40576"/>
    <lineage>
        <taxon>Bacteria</taxon>
        <taxon>Pseudomonadati</taxon>
        <taxon>Pseudomonadota</taxon>
        <taxon>Gammaproteobacteria</taxon>
        <taxon>Enterobacterales</taxon>
        <taxon>Morganellaceae</taxon>
        <taxon>Xenorhabdus</taxon>
    </lineage>
</organism>